<sequence length="95" mass="10539">MEVTVTGVRMAVRKICFCAPVLALVGLVGCTAPRSNEIVLIEPTYSYHRDQAAASHEVAWPVVATPFADRPASTRLHWAEASDRDADEMSWQRVR</sequence>
<evidence type="ECO:0000313" key="1">
    <source>
        <dbReference type="EMBL" id="MFA9478003.1"/>
    </source>
</evidence>
<dbReference type="RefSeq" id="WP_425344932.1">
    <property type="nucleotide sequence ID" value="NZ_JBGUBD010000004.1"/>
</dbReference>
<reference evidence="1 2" key="1">
    <citation type="submission" date="2024-08" db="EMBL/GenBank/DDBJ databases">
        <title>Whole-genome sequencing of halo(alkali)philic microorganisms from hypersaline lakes.</title>
        <authorList>
            <person name="Sorokin D.Y."/>
            <person name="Merkel A.Y."/>
            <person name="Messina E."/>
            <person name="Yakimov M."/>
        </authorList>
    </citation>
    <scope>NUCLEOTIDE SEQUENCE [LARGE SCALE GENOMIC DNA]</scope>
    <source>
        <strain evidence="1 2">AB-hyl4</strain>
    </source>
</reference>
<protein>
    <submittedName>
        <fullName evidence="1">Uncharacterized protein</fullName>
    </submittedName>
</protein>
<proteinExistence type="predicted"/>
<gene>
    <name evidence="1" type="ORF">ACERK3_06790</name>
</gene>
<evidence type="ECO:0000313" key="2">
    <source>
        <dbReference type="Proteomes" id="UP001575105"/>
    </source>
</evidence>
<name>A0ABV4U340_9BACT</name>
<dbReference type="Proteomes" id="UP001575105">
    <property type="component" value="Unassembled WGS sequence"/>
</dbReference>
<keyword evidence="2" id="KW-1185">Reference proteome</keyword>
<accession>A0ABV4U340</accession>
<comment type="caution">
    <text evidence="1">The sequence shown here is derived from an EMBL/GenBank/DDBJ whole genome shotgun (WGS) entry which is preliminary data.</text>
</comment>
<organism evidence="1 2">
    <name type="scientific">Natronomicrosphaera hydrolytica</name>
    <dbReference type="NCBI Taxonomy" id="3242702"/>
    <lineage>
        <taxon>Bacteria</taxon>
        <taxon>Pseudomonadati</taxon>
        <taxon>Planctomycetota</taxon>
        <taxon>Phycisphaerae</taxon>
        <taxon>Phycisphaerales</taxon>
        <taxon>Phycisphaeraceae</taxon>
        <taxon>Natronomicrosphaera</taxon>
    </lineage>
</organism>
<dbReference type="EMBL" id="JBGUBD010000004">
    <property type="protein sequence ID" value="MFA9478003.1"/>
    <property type="molecule type" value="Genomic_DNA"/>
</dbReference>